<reference evidence="10" key="1">
    <citation type="submission" date="2025-08" db="UniProtKB">
        <authorList>
            <consortium name="RefSeq"/>
        </authorList>
    </citation>
    <scope>IDENTIFICATION</scope>
</reference>
<evidence type="ECO:0000256" key="8">
    <source>
        <dbReference type="SAM" id="MobiDB-lite"/>
    </source>
</evidence>
<feature type="transmembrane region" description="Helical" evidence="7">
    <location>
        <begin position="294"/>
        <end position="312"/>
    </location>
</feature>
<sequence>MAGGKVKLKSAPDAHDARSFTDRAPLKLEVDWWWLAAILVSIGSYVFDVATDLVVAALLYQKEQYNWFALTLAFVVGASLVMSAFTVRWYLLDAKQTDKPIPPWKWAARIVLIILQMGPILRYIDTFYYGLKVIRKSEPQQKRYYYHLMMYEDVDSNMLRLIEAFIESAPQLVLQLYIIAVETAEKSSEINLTYIIIIQLVSCCFSLVNLSWAIAAYHRSLRISLRDKENMSLFATVLYFFWQLFVIGVRVLAMAVFASHFPHLLFAVAAAHWALMFCWIWLQQTTFCGEQGGWDERLFGAVAAWVHLFCFLNVTEGRTRSRYFMYYCIVYVENAMMVLVWFFTVGDNADWYRWHCVCFVLAGFWLGIGFMLVYYWFFHPNQSQIEGMCCIKREGQAVTASVTPAASRHSSVTSRPSQVSATSPAHGVPAAAYSTPYDEVDAVEMKPIIATA</sequence>
<feature type="transmembrane region" description="Helical" evidence="7">
    <location>
        <begin position="192"/>
        <end position="217"/>
    </location>
</feature>
<keyword evidence="6 7" id="KW-0472">Membrane</keyword>
<feature type="transmembrane region" description="Helical" evidence="7">
    <location>
        <begin position="264"/>
        <end position="282"/>
    </location>
</feature>
<proteinExistence type="inferred from homology"/>
<feature type="transmembrane region" description="Helical" evidence="7">
    <location>
        <begin position="67"/>
        <end position="91"/>
    </location>
</feature>
<evidence type="ECO:0000313" key="10">
    <source>
        <dbReference type="RefSeq" id="XP_014670829.1"/>
    </source>
</evidence>
<dbReference type="PANTHER" id="PTHR16024:SF6">
    <property type="entry name" value="XK-RELATED PROTEIN"/>
    <property type="match status" value="1"/>
</dbReference>
<evidence type="ECO:0000256" key="7">
    <source>
        <dbReference type="RuleBase" id="RU910716"/>
    </source>
</evidence>
<name>A0ABM1EF58_PRICU</name>
<keyword evidence="5 7" id="KW-1133">Transmembrane helix</keyword>
<dbReference type="PANTHER" id="PTHR16024">
    <property type="entry name" value="XK-RELATED PROTEIN"/>
    <property type="match status" value="1"/>
</dbReference>
<evidence type="ECO:0000256" key="1">
    <source>
        <dbReference type="ARBA" id="ARBA00004651"/>
    </source>
</evidence>
<protein>
    <recommendedName>
        <fullName evidence="7">XK-related protein</fullName>
    </recommendedName>
</protein>
<dbReference type="InterPro" id="IPR050895">
    <property type="entry name" value="XK-related_scramblase"/>
</dbReference>
<feature type="transmembrane region" description="Helical" evidence="7">
    <location>
        <begin position="106"/>
        <end position="124"/>
    </location>
</feature>
<feature type="transmembrane region" description="Helical" evidence="7">
    <location>
        <begin position="32"/>
        <end position="60"/>
    </location>
</feature>
<feature type="transmembrane region" description="Helical" evidence="7">
    <location>
        <begin position="351"/>
        <end position="378"/>
    </location>
</feature>
<comment type="similarity">
    <text evidence="2 7">Belongs to the XK family.</text>
</comment>
<feature type="transmembrane region" description="Helical" evidence="7">
    <location>
        <begin position="324"/>
        <end position="345"/>
    </location>
</feature>
<feature type="region of interest" description="Disordered" evidence="8">
    <location>
        <begin position="407"/>
        <end position="427"/>
    </location>
</feature>
<evidence type="ECO:0000256" key="5">
    <source>
        <dbReference type="ARBA" id="ARBA00022989"/>
    </source>
</evidence>
<comment type="subcellular location">
    <subcellularLocation>
        <location evidence="1">Cell membrane</location>
        <topology evidence="1">Multi-pass membrane protein</topology>
    </subcellularLocation>
    <subcellularLocation>
        <location evidence="7">Membrane</location>
        <topology evidence="7">Multi-pass membrane protein</topology>
    </subcellularLocation>
</comment>
<evidence type="ECO:0000256" key="4">
    <source>
        <dbReference type="ARBA" id="ARBA00022692"/>
    </source>
</evidence>
<keyword evidence="4 7" id="KW-0812">Transmembrane</keyword>
<organism evidence="9 10">
    <name type="scientific">Priapulus caudatus</name>
    <name type="common">Priapulid worm</name>
    <dbReference type="NCBI Taxonomy" id="37621"/>
    <lineage>
        <taxon>Eukaryota</taxon>
        <taxon>Metazoa</taxon>
        <taxon>Ecdysozoa</taxon>
        <taxon>Scalidophora</taxon>
        <taxon>Priapulida</taxon>
        <taxon>Priapulimorpha</taxon>
        <taxon>Priapulimorphida</taxon>
        <taxon>Priapulidae</taxon>
        <taxon>Priapulus</taxon>
    </lineage>
</organism>
<dbReference type="GeneID" id="106811641"/>
<evidence type="ECO:0000256" key="3">
    <source>
        <dbReference type="ARBA" id="ARBA00022475"/>
    </source>
</evidence>
<evidence type="ECO:0000256" key="6">
    <source>
        <dbReference type="ARBA" id="ARBA00023136"/>
    </source>
</evidence>
<dbReference type="RefSeq" id="XP_014670829.1">
    <property type="nucleotide sequence ID" value="XM_014815343.1"/>
</dbReference>
<gene>
    <name evidence="10" type="primary">LOC106811641</name>
</gene>
<feature type="compositionally biased region" description="Polar residues" evidence="8">
    <location>
        <begin position="407"/>
        <end position="423"/>
    </location>
</feature>
<evidence type="ECO:0000256" key="2">
    <source>
        <dbReference type="ARBA" id="ARBA00008789"/>
    </source>
</evidence>
<evidence type="ECO:0000313" key="9">
    <source>
        <dbReference type="Proteomes" id="UP000695022"/>
    </source>
</evidence>
<keyword evidence="3" id="KW-1003">Cell membrane</keyword>
<dbReference type="Pfam" id="PF09815">
    <property type="entry name" value="XK-related"/>
    <property type="match status" value="1"/>
</dbReference>
<dbReference type="Proteomes" id="UP000695022">
    <property type="component" value="Unplaced"/>
</dbReference>
<feature type="transmembrane region" description="Helical" evidence="7">
    <location>
        <begin position="237"/>
        <end position="257"/>
    </location>
</feature>
<keyword evidence="9" id="KW-1185">Reference proteome</keyword>
<dbReference type="InterPro" id="IPR018629">
    <property type="entry name" value="XK-rel"/>
</dbReference>
<accession>A0ABM1EF58</accession>